<name>A0A3B0X7H1_9ZZZZ</name>
<keyword evidence="1" id="KW-0472">Membrane</keyword>
<reference evidence="2" key="1">
    <citation type="submission" date="2018-06" db="EMBL/GenBank/DDBJ databases">
        <authorList>
            <person name="Zhirakovskaya E."/>
        </authorList>
    </citation>
    <scope>NUCLEOTIDE SEQUENCE</scope>
</reference>
<organism evidence="2">
    <name type="scientific">hydrothermal vent metagenome</name>
    <dbReference type="NCBI Taxonomy" id="652676"/>
    <lineage>
        <taxon>unclassified sequences</taxon>
        <taxon>metagenomes</taxon>
        <taxon>ecological metagenomes</taxon>
    </lineage>
</organism>
<keyword evidence="1" id="KW-0812">Transmembrane</keyword>
<evidence type="ECO:0008006" key="3">
    <source>
        <dbReference type="Google" id="ProtNLM"/>
    </source>
</evidence>
<dbReference type="AlphaFoldDB" id="A0A3B0X7H1"/>
<gene>
    <name evidence="2" type="ORF">MNBD_GAMMA08-1092</name>
</gene>
<keyword evidence="1" id="KW-1133">Transmembrane helix</keyword>
<dbReference type="EMBL" id="UOFH01000077">
    <property type="protein sequence ID" value="VAW59432.1"/>
    <property type="molecule type" value="Genomic_DNA"/>
</dbReference>
<evidence type="ECO:0000256" key="1">
    <source>
        <dbReference type="SAM" id="Phobius"/>
    </source>
</evidence>
<evidence type="ECO:0000313" key="2">
    <source>
        <dbReference type="EMBL" id="VAW59432.1"/>
    </source>
</evidence>
<protein>
    <recommendedName>
        <fullName evidence="3">Chemotaxis methyl-accepting receptor HlyB-like 4HB MCP domain-containing protein</fullName>
    </recommendedName>
</protein>
<proteinExistence type="predicted"/>
<sequence length="154" mass="17206">MKLTIQSKLFLGFGIVLALTTFTSVNNIFMMKDLSADEHRLIDLRMPTVLAGMELVDGVHLSLAGLRAYMILGKDPAKAEKFKAERQSGWDKIDQAMLQMDGFSKNWTDPKNIEMLDEVKALLVEFRTAQQAVEEISHTPENIPAIKVLLSEAA</sequence>
<accession>A0A3B0X7H1</accession>
<feature type="transmembrane region" description="Helical" evidence="1">
    <location>
        <begin position="9"/>
        <end position="29"/>
    </location>
</feature>
<feature type="non-terminal residue" evidence="2">
    <location>
        <position position="154"/>
    </location>
</feature>